<keyword evidence="3" id="KW-0597">Phosphoprotein</keyword>
<dbReference type="Gene3D" id="1.10.1200.10">
    <property type="entry name" value="ACP-like"/>
    <property type="match status" value="1"/>
</dbReference>
<keyword evidence="6" id="KW-1185">Reference proteome</keyword>
<dbReference type="SMART" id="SM01294">
    <property type="entry name" value="PKS_PP_betabranch"/>
    <property type="match status" value="1"/>
</dbReference>
<dbReference type="Pfam" id="PF00550">
    <property type="entry name" value="PP-binding"/>
    <property type="match status" value="1"/>
</dbReference>
<dbReference type="GO" id="GO:0031177">
    <property type="term" value="F:phosphopantetheine binding"/>
    <property type="evidence" value="ECO:0007669"/>
    <property type="project" value="InterPro"/>
</dbReference>
<dbReference type="SMART" id="SM00823">
    <property type="entry name" value="PKS_PP"/>
    <property type="match status" value="1"/>
</dbReference>
<dbReference type="AlphaFoldDB" id="D9WQB2"/>
<dbReference type="FunFam" id="3.40.50.980:FF:000001">
    <property type="entry name" value="Non-ribosomal peptide synthetase"/>
    <property type="match status" value="1"/>
</dbReference>
<dbReference type="PROSITE" id="PS50075">
    <property type="entry name" value="CARRIER"/>
    <property type="match status" value="1"/>
</dbReference>
<dbReference type="Gene3D" id="3.40.50.1820">
    <property type="entry name" value="alpha/beta hydrolase"/>
    <property type="match status" value="1"/>
</dbReference>
<dbReference type="InterPro" id="IPR010071">
    <property type="entry name" value="AA_adenyl_dom"/>
</dbReference>
<dbReference type="SUPFAM" id="SSF47336">
    <property type="entry name" value="ACP-like"/>
    <property type="match status" value="1"/>
</dbReference>
<dbReference type="FunFam" id="1.10.1200.10:FF:000005">
    <property type="entry name" value="Nonribosomal peptide synthetase 1"/>
    <property type="match status" value="1"/>
</dbReference>
<dbReference type="Pfam" id="PF00975">
    <property type="entry name" value="Thioesterase"/>
    <property type="match status" value="1"/>
</dbReference>
<dbReference type="Pfam" id="PF00501">
    <property type="entry name" value="AMP-binding"/>
    <property type="match status" value="1"/>
</dbReference>
<dbReference type="NCBIfam" id="TIGR01733">
    <property type="entry name" value="AA-adenyl-dom"/>
    <property type="match status" value="1"/>
</dbReference>
<dbReference type="SMART" id="SM00824">
    <property type="entry name" value="PKS_TE"/>
    <property type="match status" value="1"/>
</dbReference>
<dbReference type="SUPFAM" id="SSF56801">
    <property type="entry name" value="Acetyl-CoA synthetase-like"/>
    <property type="match status" value="1"/>
</dbReference>
<dbReference type="Gene3D" id="3.40.50.980">
    <property type="match status" value="2"/>
</dbReference>
<dbReference type="Gene3D" id="3.40.109.10">
    <property type="entry name" value="NADH Oxidase"/>
    <property type="match status" value="1"/>
</dbReference>
<dbReference type="Gene3D" id="2.30.38.10">
    <property type="entry name" value="Luciferase, Domain 3"/>
    <property type="match status" value="1"/>
</dbReference>
<gene>
    <name evidence="5" type="ORF">SSOG_05786</name>
</gene>
<dbReference type="InterPro" id="IPR036736">
    <property type="entry name" value="ACP-like_sf"/>
</dbReference>
<dbReference type="InterPro" id="IPR029058">
    <property type="entry name" value="AB_hydrolase_fold"/>
</dbReference>
<protein>
    <submittedName>
        <fullName evidence="5">Non-ribosomal peptide synthetase</fullName>
    </submittedName>
</protein>
<dbReference type="EMBL" id="GG657754">
    <property type="protein sequence ID" value="EFL26072.1"/>
    <property type="molecule type" value="Genomic_DNA"/>
</dbReference>
<reference evidence="5 6" key="1">
    <citation type="submission" date="2009-02" db="EMBL/GenBank/DDBJ databases">
        <title>Annotation of Streptomyces hygroscopicus strain ATCC 53653.</title>
        <authorList>
            <consortium name="The Broad Institute Genome Sequencing Platform"/>
            <consortium name="Broad Institute Microbial Sequencing Center"/>
            <person name="Fischbach M."/>
            <person name="Godfrey P."/>
            <person name="Ward D."/>
            <person name="Young S."/>
            <person name="Zeng Q."/>
            <person name="Koehrsen M."/>
            <person name="Alvarado L."/>
            <person name="Berlin A.M."/>
            <person name="Bochicchio J."/>
            <person name="Borenstein D."/>
            <person name="Chapman S.B."/>
            <person name="Chen Z."/>
            <person name="Engels R."/>
            <person name="Freedman E."/>
            <person name="Gellesch M."/>
            <person name="Goldberg J."/>
            <person name="Griggs A."/>
            <person name="Gujja S."/>
            <person name="Heilman E.R."/>
            <person name="Heiman D.I."/>
            <person name="Hepburn T.A."/>
            <person name="Howarth C."/>
            <person name="Jen D."/>
            <person name="Larson L."/>
            <person name="Lewis B."/>
            <person name="Mehta T."/>
            <person name="Park D."/>
            <person name="Pearson M."/>
            <person name="Richards J."/>
            <person name="Roberts A."/>
            <person name="Saif S."/>
            <person name="Shea T.D."/>
            <person name="Shenoy N."/>
            <person name="Sisk P."/>
            <person name="Stolte C."/>
            <person name="Sykes S.N."/>
            <person name="Thomson T."/>
            <person name="Walk T."/>
            <person name="White J."/>
            <person name="Yandava C."/>
            <person name="Straight P."/>
            <person name="Clardy J."/>
            <person name="Hung D."/>
            <person name="Kolter R."/>
            <person name="Mekalanos J."/>
            <person name="Walker S."/>
            <person name="Walsh C.T."/>
            <person name="Wieland-Brown L.C."/>
            <person name="Haas B."/>
            <person name="Nusbaum C."/>
            <person name="Birren B."/>
        </authorList>
    </citation>
    <scope>NUCLEOTIDE SEQUENCE [LARGE SCALE GENOMIC DNA]</scope>
    <source>
        <strain evidence="5 6">ATCC 53653</strain>
    </source>
</reference>
<evidence type="ECO:0000313" key="6">
    <source>
        <dbReference type="Proteomes" id="UP000003963"/>
    </source>
</evidence>
<dbReference type="InterPro" id="IPR000873">
    <property type="entry name" value="AMP-dep_synth/lig_dom"/>
</dbReference>
<evidence type="ECO:0000313" key="5">
    <source>
        <dbReference type="EMBL" id="EFL26072.1"/>
    </source>
</evidence>
<dbReference type="STRING" id="457427.SSOG_05786"/>
<dbReference type="SUPFAM" id="SSF53474">
    <property type="entry name" value="alpha/beta-Hydrolases"/>
    <property type="match status" value="1"/>
</dbReference>
<dbReference type="Gene3D" id="3.30.300.30">
    <property type="match status" value="2"/>
</dbReference>
<dbReference type="PANTHER" id="PTHR45527:SF1">
    <property type="entry name" value="FATTY ACID SYNTHASE"/>
    <property type="match status" value="1"/>
</dbReference>
<dbReference type="GO" id="GO:0044550">
    <property type="term" value="P:secondary metabolite biosynthetic process"/>
    <property type="evidence" value="ECO:0007669"/>
    <property type="project" value="TreeGrafter"/>
</dbReference>
<keyword evidence="2" id="KW-0596">Phosphopantetheine</keyword>
<dbReference type="InterPro" id="IPR020806">
    <property type="entry name" value="PKS_PP-bd"/>
</dbReference>
<dbReference type="InterPro" id="IPR020802">
    <property type="entry name" value="TesA-like"/>
</dbReference>
<dbReference type="InterPro" id="IPR000415">
    <property type="entry name" value="Nitroreductase-like"/>
</dbReference>
<dbReference type="GO" id="GO:0005829">
    <property type="term" value="C:cytosol"/>
    <property type="evidence" value="ECO:0007669"/>
    <property type="project" value="TreeGrafter"/>
</dbReference>
<evidence type="ECO:0000256" key="1">
    <source>
        <dbReference type="ARBA" id="ARBA00001957"/>
    </source>
</evidence>
<dbReference type="RefSeq" id="WP_009717872.1">
    <property type="nucleotide sequence ID" value="NZ_GG657754.1"/>
</dbReference>
<evidence type="ECO:0000256" key="3">
    <source>
        <dbReference type="ARBA" id="ARBA00022553"/>
    </source>
</evidence>
<dbReference type="HOGENOM" id="CLU_000022_2_13_11"/>
<dbReference type="PANTHER" id="PTHR45527">
    <property type="entry name" value="NONRIBOSOMAL PEPTIDE SYNTHETASE"/>
    <property type="match status" value="1"/>
</dbReference>
<dbReference type="OrthoDB" id="2472181at2"/>
<dbReference type="Proteomes" id="UP000003963">
    <property type="component" value="Unassembled WGS sequence"/>
</dbReference>
<dbReference type="CDD" id="cd05930">
    <property type="entry name" value="A_NRPS"/>
    <property type="match status" value="1"/>
</dbReference>
<dbReference type="FunFam" id="3.40.50.12780:FF:000012">
    <property type="entry name" value="Non-ribosomal peptide synthetase"/>
    <property type="match status" value="1"/>
</dbReference>
<dbReference type="InterPro" id="IPR001031">
    <property type="entry name" value="Thioesterase"/>
</dbReference>
<dbReference type="GO" id="GO:0016491">
    <property type="term" value="F:oxidoreductase activity"/>
    <property type="evidence" value="ECO:0007669"/>
    <property type="project" value="InterPro"/>
</dbReference>
<name>D9WQB2_9ACTN</name>
<organism evidence="5 6">
    <name type="scientific">Streptomyces himastatinicus ATCC 53653</name>
    <dbReference type="NCBI Taxonomy" id="457427"/>
    <lineage>
        <taxon>Bacteria</taxon>
        <taxon>Bacillati</taxon>
        <taxon>Actinomycetota</taxon>
        <taxon>Actinomycetes</taxon>
        <taxon>Kitasatosporales</taxon>
        <taxon>Streptomycetaceae</taxon>
        <taxon>Streptomyces</taxon>
        <taxon>Streptomyces violaceusniger group</taxon>
    </lineage>
</organism>
<sequence>MPVGNHTTLPALLQAQATTRPDDIAVVAEDAHLTYAGLLVRSARLARRLQESGVRSDHRVGLFADPSLDLIVGAWGILSAGGAYVPLSPDYPEERLRYIIDNARAQVIVCQAQLADRLRQLAPADTLVLTVDEALADQPTGSPPPLPDAPEEPQPDGLAYVIYTSGSTGKPKGVMVEHRSIVAQLGWLQDYGHLGGGTTILQKTPMSFDAAQWEILGSACGARVVMGAPGVYRDPEGLIDTIDRHRVTTLQCVPTLLQALVDTERLGDCTSLSRVFSGGEALTRALAAEFFATLPTARLVNLYGPTECTINSSAYEVAPATVDDEPTVIPIGTPVSHTRYHVLDENHRPVPRGGTGELYVSGVQLARGYLHRPELTEERFPHLAPEPGQDPVRLYRTGDLVSQSPDGTVHFLGRTDSQVKLRGYRVELDEVARTIENHAWVKRAAVLVKDDARTGSQNLVAAVELNPKEAALMDQGNHGSHHQSKSNKLQVKAQLSNPGLRSSEQLAGRTRVDLPGRDASPELRREAFARKTYRFYEGGDTSRARILKLLDHGVDPLSSRPLDELTLRGLGRILRSFGQFHSEERLLPKYAYASPGALYATQMYLEIAGIDDLPDGIHYYNPLDHQLSLIRRVKGGGSPRLKVHFVGKRQAIEPVYKNNILEVLEFETGHMVGLFEQVLPAHGLAIHPDGFRPELLPQFDVAEDDHYLGTFDIRQSDGQQPEDPTEVYLQVHPGKVTDLPGGQYRYQDGDLEKISDELVEKKHVIAINQAVYERSSFGISAVSRADEPWLEYIALGKKLHHLQANQLGLGLMSSGYSSKSGNPLPAARRLDAILAERAIPAGASYFFVGGRISAEQEASEGMGEDVVHMQGPTEVIRDDLASYLPDYMLPNKVVVLDALPQTANGKIDVKALATFDELSQGLESRAFVAPETCTEQALAELWAAALKYEPVSTEDNFFEAGGNSLIAVTLVNRVNKRFATRLPVQVLFEAPTVGRLARHIDGTASGEISRFLRLHSEGAKSPVFCWPGLGGYPMNLQQLASGADVDRPFYGIQAHGINDGETPYATIREMAAADVAEIRNIQPEGPYTLWGYSFGARVAFETAWQLEDAGERVENLFLICPGNPKVRETEGKQYGREATYRNPAYLTILYSVFTGGISGPDRDRCLETVRNEAEFVAFIHDLLPQLDEALIRRITRIVEATYEFEYSFRELAERELNTPVTIFKATGDDYSFIEGSSDYSATPPTTVELDGDHYSVLKEKGVGELISAIHTRLDN</sequence>
<dbReference type="InterPro" id="IPR045851">
    <property type="entry name" value="AMP-bd_C_sf"/>
</dbReference>
<feature type="domain" description="Carrier" evidence="4">
    <location>
        <begin position="929"/>
        <end position="1004"/>
    </location>
</feature>
<evidence type="ECO:0000259" key="4">
    <source>
        <dbReference type="PROSITE" id="PS50075"/>
    </source>
</evidence>
<accession>D9WQB2</accession>
<dbReference type="GO" id="GO:0017000">
    <property type="term" value="P:antibiotic biosynthetic process"/>
    <property type="evidence" value="ECO:0007669"/>
    <property type="project" value="UniProtKB-ARBA"/>
</dbReference>
<proteinExistence type="predicted"/>
<evidence type="ECO:0000256" key="2">
    <source>
        <dbReference type="ARBA" id="ARBA00022450"/>
    </source>
</evidence>
<dbReference type="InterPro" id="IPR006162">
    <property type="entry name" value="Ppantetheine_attach_site"/>
</dbReference>
<dbReference type="PROSITE" id="PS00455">
    <property type="entry name" value="AMP_BINDING"/>
    <property type="match status" value="1"/>
</dbReference>
<dbReference type="InterPro" id="IPR009081">
    <property type="entry name" value="PP-bd_ACP"/>
</dbReference>
<dbReference type="InterPro" id="IPR020845">
    <property type="entry name" value="AMP-binding_CS"/>
</dbReference>
<comment type="cofactor">
    <cofactor evidence="1">
        <name>pantetheine 4'-phosphate</name>
        <dbReference type="ChEBI" id="CHEBI:47942"/>
    </cofactor>
</comment>
<dbReference type="GO" id="GO:0043041">
    <property type="term" value="P:amino acid activation for nonribosomal peptide biosynthetic process"/>
    <property type="evidence" value="ECO:0007669"/>
    <property type="project" value="TreeGrafter"/>
</dbReference>
<dbReference type="PROSITE" id="PS00012">
    <property type="entry name" value="PHOSPHOPANTETHEINE"/>
    <property type="match status" value="1"/>
</dbReference>